<evidence type="ECO:0000313" key="1">
    <source>
        <dbReference type="EMBL" id="SPF48547.1"/>
    </source>
</evidence>
<name>A0A2U3L9F1_9FIRM</name>
<gene>
    <name evidence="1" type="ORF">SBF1_4150002</name>
</gene>
<protein>
    <submittedName>
        <fullName evidence="1">Uncharacterized protein</fullName>
    </submittedName>
</protein>
<reference evidence="2" key="1">
    <citation type="submission" date="2018-02" db="EMBL/GenBank/DDBJ databases">
        <authorList>
            <person name="Hausmann B."/>
        </authorList>
    </citation>
    <scope>NUCLEOTIDE SEQUENCE [LARGE SCALE GENOMIC DNA]</scope>
    <source>
        <strain evidence="2">Peat soil MAG SbF1</strain>
    </source>
</reference>
<sequence>MNKPNTREEKNAYNLDNYRNDIFSPLNDTKNAGDRFYLRFFCG</sequence>
<organism evidence="1 2">
    <name type="scientific">Candidatus Desulfosporosinus infrequens</name>
    <dbReference type="NCBI Taxonomy" id="2043169"/>
    <lineage>
        <taxon>Bacteria</taxon>
        <taxon>Bacillati</taxon>
        <taxon>Bacillota</taxon>
        <taxon>Clostridia</taxon>
        <taxon>Eubacteriales</taxon>
        <taxon>Desulfitobacteriaceae</taxon>
        <taxon>Desulfosporosinus</taxon>
    </lineage>
</organism>
<evidence type="ECO:0000313" key="2">
    <source>
        <dbReference type="Proteomes" id="UP000238916"/>
    </source>
</evidence>
<dbReference type="AlphaFoldDB" id="A0A2U3L9F1"/>
<proteinExistence type="predicted"/>
<dbReference type="Proteomes" id="UP000238916">
    <property type="component" value="Unassembled WGS sequence"/>
</dbReference>
<dbReference type="EMBL" id="OMOF01000352">
    <property type="protein sequence ID" value="SPF48547.1"/>
    <property type="molecule type" value="Genomic_DNA"/>
</dbReference>
<accession>A0A2U3L9F1</accession>